<keyword evidence="13" id="KW-0735">Signal-anchor</keyword>
<dbReference type="Pfam" id="PF12661">
    <property type="entry name" value="hEGF"/>
    <property type="match status" value="2"/>
</dbReference>
<dbReference type="GO" id="GO:0005509">
    <property type="term" value="F:calcium ion binding"/>
    <property type="evidence" value="ECO:0007669"/>
    <property type="project" value="InterPro"/>
</dbReference>
<accession>A0AAV1JDK8</accession>
<dbReference type="InterPro" id="IPR001774">
    <property type="entry name" value="DSL"/>
</dbReference>
<dbReference type="GO" id="GO:0016758">
    <property type="term" value="F:hexosyltransferase activity"/>
    <property type="evidence" value="ECO:0007669"/>
    <property type="project" value="InterPro"/>
</dbReference>
<feature type="domain" description="EGF-like" evidence="24">
    <location>
        <begin position="881"/>
        <end position="917"/>
    </location>
</feature>
<feature type="domain" description="EGF-like" evidence="24">
    <location>
        <begin position="744"/>
        <end position="780"/>
    </location>
</feature>
<comment type="caution">
    <text evidence="26">The sequence shown here is derived from an EMBL/GenBank/DDBJ whole genome shotgun (WGS) entry which is preliminary data.</text>
</comment>
<dbReference type="SUPFAM" id="SSF57196">
    <property type="entry name" value="EGF/Laminin"/>
    <property type="match status" value="3"/>
</dbReference>
<evidence type="ECO:0000256" key="16">
    <source>
        <dbReference type="ARBA" id="ARBA00023136"/>
    </source>
</evidence>
<dbReference type="InterPro" id="IPR051022">
    <property type="entry name" value="Notch_Cell-Fate_Det"/>
</dbReference>
<dbReference type="FunFam" id="2.10.25.10:FF:000294">
    <property type="entry name" value="Delta-like protein"/>
    <property type="match status" value="1"/>
</dbReference>
<feature type="domain" description="EGF-like" evidence="24">
    <location>
        <begin position="527"/>
        <end position="563"/>
    </location>
</feature>
<feature type="transmembrane region" description="Helical" evidence="23">
    <location>
        <begin position="1231"/>
        <end position="1254"/>
    </location>
</feature>
<evidence type="ECO:0000259" key="24">
    <source>
        <dbReference type="PROSITE" id="PS50026"/>
    </source>
</evidence>
<dbReference type="InterPro" id="IPR009030">
    <property type="entry name" value="Growth_fac_rcpt_cys_sf"/>
</dbReference>
<evidence type="ECO:0000256" key="7">
    <source>
        <dbReference type="ARBA" id="ARBA00022679"/>
    </source>
</evidence>
<dbReference type="CDD" id="cd00054">
    <property type="entry name" value="EGF_CA"/>
    <property type="match status" value="8"/>
</dbReference>
<feature type="disulfide bond" evidence="20">
    <location>
        <begin position="351"/>
        <end position="363"/>
    </location>
</feature>
<dbReference type="Gene3D" id="2.10.25.10">
    <property type="entry name" value="Laminin"/>
    <property type="match status" value="12"/>
</dbReference>
<keyword evidence="27" id="KW-1185">Reference proteome</keyword>
<feature type="transmembrane region" description="Helical" evidence="23">
    <location>
        <begin position="158"/>
        <end position="181"/>
    </location>
</feature>
<feature type="disulfide bond" evidence="19">
    <location>
        <begin position="476"/>
        <end position="485"/>
    </location>
</feature>
<dbReference type="GO" id="GO:0005112">
    <property type="term" value="F:Notch binding"/>
    <property type="evidence" value="ECO:0007669"/>
    <property type="project" value="InterPro"/>
</dbReference>
<evidence type="ECO:0000256" key="17">
    <source>
        <dbReference type="ARBA" id="ARBA00023157"/>
    </source>
</evidence>
<dbReference type="InterPro" id="IPR026219">
    <property type="entry name" value="Jagged/Serrate"/>
</dbReference>
<feature type="disulfide bond" evidence="20">
    <location>
        <begin position="371"/>
        <end position="380"/>
    </location>
</feature>
<feature type="domain" description="EGF-like" evidence="24">
    <location>
        <begin position="846"/>
        <end position="879"/>
    </location>
</feature>
<evidence type="ECO:0000256" key="2">
    <source>
        <dbReference type="ARBA" id="ARBA00004479"/>
    </source>
</evidence>
<comment type="subcellular location">
    <subcellularLocation>
        <location evidence="1">Golgi apparatus membrane</location>
        <topology evidence="1">Single-pass type II membrane protein</topology>
    </subcellularLocation>
    <subcellularLocation>
        <location evidence="2 21">Membrane</location>
        <topology evidence="2 21">Single-pass type I membrane protein</topology>
    </subcellularLocation>
</comment>
<proteinExistence type="inferred from homology"/>
<dbReference type="PANTHER" id="PTHR24049">
    <property type="entry name" value="CRUMBS FAMILY MEMBER"/>
    <property type="match status" value="1"/>
</dbReference>
<dbReference type="GO" id="GO:0030718">
    <property type="term" value="P:germ-line stem cell population maintenance"/>
    <property type="evidence" value="ECO:0007669"/>
    <property type="project" value="UniProtKB-ARBA"/>
</dbReference>
<feature type="disulfide bond" evidence="19">
    <location>
        <begin position="515"/>
        <end position="524"/>
    </location>
</feature>
<dbReference type="GO" id="GO:0009986">
    <property type="term" value="C:cell surface"/>
    <property type="evidence" value="ECO:0007669"/>
    <property type="project" value="UniProtKB-ARBA"/>
</dbReference>
<dbReference type="SMART" id="SM00051">
    <property type="entry name" value="DSL"/>
    <property type="match status" value="1"/>
</dbReference>
<evidence type="ECO:0000256" key="19">
    <source>
        <dbReference type="PROSITE-ProRule" id="PRU00076"/>
    </source>
</evidence>
<evidence type="ECO:0000256" key="15">
    <source>
        <dbReference type="ARBA" id="ARBA00023034"/>
    </source>
</evidence>
<dbReference type="GO" id="GO:0016330">
    <property type="term" value="P:second mitotic wave involved in compound eye morphogenesis"/>
    <property type="evidence" value="ECO:0007669"/>
    <property type="project" value="UniProtKB-ARBA"/>
</dbReference>
<evidence type="ECO:0000256" key="1">
    <source>
        <dbReference type="ARBA" id="ARBA00004323"/>
    </source>
</evidence>
<dbReference type="InterPro" id="IPR011651">
    <property type="entry name" value="Notch_ligand_N"/>
</dbReference>
<dbReference type="Pfam" id="PF01414">
    <property type="entry name" value="DSL"/>
    <property type="match status" value="1"/>
</dbReference>
<dbReference type="InterPro" id="IPR000152">
    <property type="entry name" value="EGF-type_Asp/Asn_hydroxyl_site"/>
</dbReference>
<dbReference type="PROSITE" id="PS00022">
    <property type="entry name" value="EGF_1"/>
    <property type="match status" value="12"/>
</dbReference>
<comment type="function">
    <text evidence="21">Putative Notch ligand involved in the mediation of Notch signaling.</text>
</comment>
<dbReference type="FunFam" id="2.10.25.140:FF:000001">
    <property type="entry name" value="Delta-like protein"/>
    <property type="match status" value="1"/>
</dbReference>
<feature type="disulfide bond" evidence="19">
    <location>
        <begin position="723"/>
        <end position="732"/>
    </location>
</feature>
<dbReference type="PRINTS" id="PR02059">
    <property type="entry name" value="JAGGEDFAMILY"/>
</dbReference>
<evidence type="ECO:0000256" key="14">
    <source>
        <dbReference type="ARBA" id="ARBA00022989"/>
    </source>
</evidence>
<feature type="disulfide bond" evidence="19">
    <location>
        <begin position="869"/>
        <end position="878"/>
    </location>
</feature>
<dbReference type="GO" id="GO:0045179">
    <property type="term" value="C:apical cortex"/>
    <property type="evidence" value="ECO:0007669"/>
    <property type="project" value="UniProtKB-ARBA"/>
</dbReference>
<feature type="region of interest" description="Disordered" evidence="22">
    <location>
        <begin position="1206"/>
        <end position="1226"/>
    </location>
</feature>
<feature type="disulfide bond" evidence="20">
    <location>
        <begin position="338"/>
        <end position="347"/>
    </location>
</feature>
<comment type="similarity">
    <text evidence="3">Belongs to the glycosyltransferase 31 family.</text>
</comment>
<dbReference type="GO" id="GO:0036011">
    <property type="term" value="P:imaginal disc-derived leg segmentation"/>
    <property type="evidence" value="ECO:0007669"/>
    <property type="project" value="UniProtKB-ARBA"/>
</dbReference>
<dbReference type="PROSITE" id="PS01187">
    <property type="entry name" value="EGF_CA"/>
    <property type="match status" value="2"/>
</dbReference>
<keyword evidence="5 19" id="KW-0245">EGF-like domain</keyword>
<evidence type="ECO:0000256" key="13">
    <source>
        <dbReference type="ARBA" id="ARBA00022968"/>
    </source>
</evidence>
<feature type="disulfide bond" evidence="19">
    <location>
        <begin position="404"/>
        <end position="413"/>
    </location>
</feature>
<dbReference type="Pfam" id="PF00008">
    <property type="entry name" value="EGF"/>
    <property type="match status" value="4"/>
</dbReference>
<evidence type="ECO:0000259" key="25">
    <source>
        <dbReference type="PROSITE" id="PS51051"/>
    </source>
</evidence>
<evidence type="ECO:0000313" key="26">
    <source>
        <dbReference type="EMBL" id="CAK1547548.1"/>
    </source>
</evidence>
<feature type="disulfide bond" evidence="19">
    <location>
        <begin position="770"/>
        <end position="779"/>
    </location>
</feature>
<feature type="domain" description="EGF-like" evidence="24">
    <location>
        <begin position="649"/>
        <end position="685"/>
    </location>
</feature>
<dbReference type="PROSITE" id="PS50026">
    <property type="entry name" value="EGF_3"/>
    <property type="match status" value="12"/>
</dbReference>
<feature type="domain" description="DSL" evidence="25">
    <location>
        <begin position="336"/>
        <end position="380"/>
    </location>
</feature>
<dbReference type="GO" id="GO:0048018">
    <property type="term" value="F:receptor ligand activity"/>
    <property type="evidence" value="ECO:0007669"/>
    <property type="project" value="UniProtKB-ARBA"/>
</dbReference>
<sequence>NQWQPKMSCEAHLAKNNTHRLRSKTGSTGRPVLNEPHWSPDVSQRQGRQATVRLRSTAHGARRLHGSAAGGGPRGGARSSRSASLGPVASARLIVTARCLIVTEWLVNCSLELTVVGCDPNSAVLQWSGACGRAGGGAARPRRFADPMRARTRRNAPLLLALALAAALAAALPCAAGAGVFELQILEFSNYRLQLASGRCCGGAESPPPPSACSRPCRTRFALCLKEYQSAAAPGACSFGRASSPVLGTDSFTLADPLYTLALPFSFRWTRSFTLILQAYDDYEYGTGVEGSETEEGGESGLIEEAWWSGIVEPGAEWHALRHAGRGAAVAYRVRVLCKANYYNTTCTTFCRPRDDKFGHYSCSAQGDKRCLPGWQGDNCEKPVCKEGCHPAHGRCDQPGECLCRPGWRGDLCAQCQPYPGCKHGYCNGSSWDCTCDTNWGGILCDQDLNYCGTHEPCQHGGTCENTAPDQYLCTCAEGFSGVDCERVDNPCAPQPCAHGVCELSGAPSGFTCACERGWTGTRCDLDADDCASAPCLHGGVCRDRLDAFQCDCTSGWRGPTCAEDVDECAEVTAGPEGAVGPCVNAAACNNTAGGYSCTCLAGWTGRDCEQNVDDCTGQCLNGATCIDLVDDFHCACAAGWAGRTCARDVDDCASRPCRNGGECVDLLDAYRCICPVGFSGLDCELASCLGRYCADDRDHCAGSPCGNGAPCYTAQSDYYCHCSPGWTGKNCTQRAARDPALSIINECVPNPCQNNGTCTSGPTGFSCACRDGWTGETCSVLEPPRCETHCANGGTCARLPAQASSAPLSRCVCAPGWAGASCDQSITPPPQLPPAPAVSAVAAVSEAGCSCQHGGTCVSVEGVWACACRGGWGGPRCERAADGCASNPCRRGARCVGGAGWWACECAPGWAGPDCSTPLCDPPCPTPAICAPAASAARCVCPSPPARLARRCLELIAGLGEESGEVTEVVEGGLETLGAGVGGTAGSVGECGADNGTWWWGCNACRCVSGAPACTRLWCGLPDCLASPGQTAPPCRADEVCVPAAPALCLRPPCAPLGECRRVAGRRVEPPALPAPSSCWPGARGPPPPGCARAELRLARERLARGAHVERACSALRRALAAALADRMPPAPPLTLLCDLAPDDDDALDLAIWAGEEESREAPSDEENSAVSSAIRALSELVSRRRLAHHALLGAALRLRLHPHAQPATPPAAQPAAAPPASSSTANSGALLALAATAPLLLLGAAVAAFLLIRRRRTAAAAAEERSRRHDEEKSNNLQNEENLRRYANPLGGTTGTVAGRETDSLPRAHSLYKAQNADARNNTPPRDKELTKRALPPHPHPHPPPERLTSCILSGWFSFRRKGLLPGFTASPAPHKNGGLVHVSVCCRAMSGGACVSVRRAHAAALFACGVLLLLLLAARAPPPPVPRPAPASAPITQSDVNTTSTRPRVRPPDNITRTTPPPPPHSSQRTATGPHIQLVSDLYEAGHERPHPELCPALGAHIKVLIMVTSAPNHTRARDAVRLTWGHYAARRDIAFAFVLGRAPESLRAALDAEDALYGDLVVGRSLDSYSNLTLKTVSLLEWADTYCPRVPHLLKTDDDMFINVPRLLRFAAARANATNTIWGKVIKKSLPKRTTKSKYYVSPAQFPGKVFPEFATGPAYLVTRDTARKLLAAAPKAPYLRLEDVFLTGVLSAKLGVRRVHAPEFYNKKVAAHPCAVQRAISIHMVQFHEQFDLWRKLLDGKTKCAG</sequence>
<comment type="caution">
    <text evidence="19">Lacks conserved residue(s) required for the propagation of feature annotation.</text>
</comment>
<feature type="compositionally biased region" description="Polar residues" evidence="22">
    <location>
        <begin position="1438"/>
        <end position="1449"/>
    </location>
</feature>
<protein>
    <recommendedName>
        <fullName evidence="21">Delta-like protein</fullName>
    </recommendedName>
</protein>
<dbReference type="Pfam" id="PF23575">
    <property type="entry name" value="JAG1"/>
    <property type="match status" value="1"/>
</dbReference>
<keyword evidence="6" id="KW-0328">Glycosyltransferase</keyword>
<feature type="domain" description="EGF-like" evidence="24">
    <location>
        <begin position="565"/>
        <end position="610"/>
    </location>
</feature>
<feature type="domain" description="EGF-like" evidence="24">
    <location>
        <begin position="783"/>
        <end position="824"/>
    </location>
</feature>
<feature type="region of interest" description="Disordered" evidence="22">
    <location>
        <begin position="20"/>
        <end position="83"/>
    </location>
</feature>
<dbReference type="SUPFAM" id="SSF57184">
    <property type="entry name" value="Growth factor receptor domain"/>
    <property type="match status" value="2"/>
</dbReference>
<dbReference type="InterPro" id="IPR002659">
    <property type="entry name" value="Glyco_trans_31"/>
</dbReference>
<feature type="compositionally biased region" description="Low complexity" evidence="22">
    <location>
        <begin position="1215"/>
        <end position="1226"/>
    </location>
</feature>
<dbReference type="FunFam" id="2.10.25.10:FF:000143">
    <property type="entry name" value="Protein crumbs 1"/>
    <property type="match status" value="1"/>
</dbReference>
<dbReference type="EMBL" id="CAVLEF010000009">
    <property type="protein sequence ID" value="CAK1547548.1"/>
    <property type="molecule type" value="Genomic_DNA"/>
</dbReference>
<keyword evidence="14 21" id="KW-1133">Transmembrane helix</keyword>
<dbReference type="GO" id="GO:0008587">
    <property type="term" value="P:imaginal disc-derived wing margin morphogenesis"/>
    <property type="evidence" value="ECO:0007669"/>
    <property type="project" value="UniProtKB-ARBA"/>
</dbReference>
<gene>
    <name evidence="26" type="ORF">LNINA_LOCUS7015</name>
</gene>
<dbReference type="GO" id="GO:0042063">
    <property type="term" value="P:gliogenesis"/>
    <property type="evidence" value="ECO:0007669"/>
    <property type="project" value="UniProtKB-ARBA"/>
</dbReference>
<dbReference type="Gene3D" id="3.90.550.50">
    <property type="match status" value="1"/>
</dbReference>
<feature type="region of interest" description="Disordered" evidence="22">
    <location>
        <begin position="1264"/>
        <end position="1348"/>
    </location>
</feature>
<name>A0AAV1JDK8_9NEOP</name>
<feature type="disulfide bond" evidence="19">
    <location>
        <begin position="675"/>
        <end position="684"/>
    </location>
</feature>
<dbReference type="Gene3D" id="2.60.40.3510">
    <property type="match status" value="1"/>
</dbReference>
<dbReference type="Pfam" id="PF01762">
    <property type="entry name" value="Galactosyl_T"/>
    <property type="match status" value="1"/>
</dbReference>
<keyword evidence="10 21" id="KW-0677">Repeat</keyword>
<feature type="non-terminal residue" evidence="26">
    <location>
        <position position="1"/>
    </location>
</feature>
<reference evidence="26 27" key="1">
    <citation type="submission" date="2023-11" db="EMBL/GenBank/DDBJ databases">
        <authorList>
            <person name="Okamura Y."/>
        </authorList>
    </citation>
    <scope>NUCLEOTIDE SEQUENCE [LARGE SCALE GENOMIC DNA]</scope>
</reference>
<evidence type="ECO:0000256" key="10">
    <source>
        <dbReference type="ARBA" id="ARBA00022737"/>
    </source>
</evidence>
<feature type="disulfide bond" evidence="19">
    <location>
        <begin position="637"/>
        <end position="646"/>
    </location>
</feature>
<keyword evidence="18" id="KW-0325">Glycoprotein</keyword>
<dbReference type="PROSITE" id="PS01186">
    <property type="entry name" value="EGF_2"/>
    <property type="match status" value="11"/>
</dbReference>
<feature type="transmembrane region" description="Helical" evidence="23">
    <location>
        <begin position="1403"/>
        <end position="1421"/>
    </location>
</feature>
<dbReference type="InterPro" id="IPR013032">
    <property type="entry name" value="EGF-like_CS"/>
</dbReference>
<feature type="disulfide bond" evidence="19">
    <location>
        <begin position="787"/>
        <end position="797"/>
    </location>
</feature>
<evidence type="ECO:0000256" key="23">
    <source>
        <dbReference type="SAM" id="Phobius"/>
    </source>
</evidence>
<keyword evidence="4 21" id="KW-0217">Developmental protein</keyword>
<evidence type="ECO:0000256" key="20">
    <source>
        <dbReference type="PROSITE-ProRule" id="PRU00377"/>
    </source>
</evidence>
<evidence type="ECO:0000256" key="6">
    <source>
        <dbReference type="ARBA" id="ARBA00022676"/>
    </source>
</evidence>
<dbReference type="GO" id="GO:0007219">
    <property type="term" value="P:Notch signaling pathway"/>
    <property type="evidence" value="ECO:0007669"/>
    <property type="project" value="InterPro"/>
</dbReference>
<keyword evidence="7" id="KW-0808">Transferase</keyword>
<dbReference type="InterPro" id="IPR056986">
    <property type="entry name" value="JAG1_1/2_dom"/>
</dbReference>
<feature type="disulfide bond" evidence="19">
    <location>
        <begin position="492"/>
        <end position="502"/>
    </location>
</feature>
<dbReference type="Proteomes" id="UP001497472">
    <property type="component" value="Unassembled WGS sequence"/>
</dbReference>
<feature type="domain" description="EGF-like" evidence="24">
    <location>
        <begin position="488"/>
        <end position="525"/>
    </location>
</feature>
<evidence type="ECO:0000256" key="4">
    <source>
        <dbReference type="ARBA" id="ARBA00022473"/>
    </source>
</evidence>
<dbReference type="GO" id="GO:0043208">
    <property type="term" value="F:glycosphingolipid binding"/>
    <property type="evidence" value="ECO:0007669"/>
    <property type="project" value="UniProtKB-ARBA"/>
</dbReference>
<keyword evidence="9 21" id="KW-0732">Signal</keyword>
<dbReference type="Gene3D" id="2.10.25.140">
    <property type="match status" value="1"/>
</dbReference>
<dbReference type="InterPro" id="IPR001881">
    <property type="entry name" value="EGF-like_Ca-bd_dom"/>
</dbReference>
<feature type="domain" description="EGF-like" evidence="24">
    <location>
        <begin position="612"/>
        <end position="647"/>
    </location>
</feature>
<feature type="domain" description="EGF-like" evidence="24">
    <location>
        <begin position="697"/>
        <end position="733"/>
    </location>
</feature>
<dbReference type="FunFam" id="2.10.25.10:FF:000066">
    <property type="entry name" value="FAT atypical cadherin 4"/>
    <property type="match status" value="2"/>
</dbReference>
<feature type="disulfide bond" evidence="19">
    <location>
        <begin position="907"/>
        <end position="916"/>
    </location>
</feature>
<dbReference type="FunFam" id="3.90.550.50:FF:000001">
    <property type="entry name" value="Hexosyltransferase"/>
    <property type="match status" value="1"/>
</dbReference>
<keyword evidence="8 21" id="KW-0812">Transmembrane</keyword>
<feature type="disulfide bond" evidence="19">
    <location>
        <begin position="814"/>
        <end position="823"/>
    </location>
</feature>
<evidence type="ECO:0000256" key="3">
    <source>
        <dbReference type="ARBA" id="ARBA00008661"/>
    </source>
</evidence>
<feature type="disulfide bond" evidence="19">
    <location>
        <begin position="616"/>
        <end position="626"/>
    </location>
</feature>
<dbReference type="PROSITE" id="PS00010">
    <property type="entry name" value="ASX_HYDROXYL"/>
    <property type="match status" value="4"/>
</dbReference>
<dbReference type="FunFam" id="2.10.25.10:FF:000018">
    <property type="entry name" value="Delta-like 1"/>
    <property type="match status" value="1"/>
</dbReference>
<dbReference type="InterPro" id="IPR018097">
    <property type="entry name" value="EGF_Ca-bd_CS"/>
</dbReference>
<evidence type="ECO:0000256" key="21">
    <source>
        <dbReference type="RuleBase" id="RU280815"/>
    </source>
</evidence>
<keyword evidence="16 21" id="KW-0472">Membrane</keyword>
<dbReference type="SMART" id="SM00181">
    <property type="entry name" value="EGF"/>
    <property type="match status" value="15"/>
</dbReference>
<evidence type="ECO:0000256" key="22">
    <source>
        <dbReference type="SAM" id="MobiDB-lite"/>
    </source>
</evidence>
<keyword evidence="11" id="KW-0221">Differentiation</keyword>
<feature type="compositionally biased region" description="Basic and acidic residues" evidence="22">
    <location>
        <begin position="1264"/>
        <end position="1276"/>
    </location>
</feature>
<evidence type="ECO:0000313" key="27">
    <source>
        <dbReference type="Proteomes" id="UP001497472"/>
    </source>
</evidence>
<evidence type="ECO:0000256" key="12">
    <source>
        <dbReference type="ARBA" id="ARBA00022843"/>
    </source>
</evidence>
<feature type="domain" description="EGF-like" evidence="24">
    <location>
        <begin position="448"/>
        <end position="486"/>
    </location>
</feature>
<dbReference type="GO" id="GO:0048100">
    <property type="term" value="P:wing disc anterior/posterior pattern formation"/>
    <property type="evidence" value="ECO:0007669"/>
    <property type="project" value="UniProtKB-ARBA"/>
</dbReference>
<dbReference type="Pfam" id="PF07657">
    <property type="entry name" value="MNNL"/>
    <property type="match status" value="1"/>
</dbReference>
<evidence type="ECO:0000256" key="11">
    <source>
        <dbReference type="ARBA" id="ARBA00022782"/>
    </source>
</evidence>
<feature type="region of interest" description="Disordered" evidence="22">
    <location>
        <begin position="1426"/>
        <end position="1475"/>
    </location>
</feature>
<feature type="disulfide bond" evidence="19">
    <location>
        <begin position="600"/>
        <end position="609"/>
    </location>
</feature>
<feature type="disulfide bond" evidence="19">
    <location>
        <begin position="553"/>
        <end position="562"/>
    </location>
</feature>
<evidence type="ECO:0000256" key="9">
    <source>
        <dbReference type="ARBA" id="ARBA00022729"/>
    </source>
</evidence>
<dbReference type="FunFam" id="2.10.25.10:FF:000472">
    <property type="entry name" value="Uncharacterized protein, isoform A"/>
    <property type="match status" value="1"/>
</dbReference>
<dbReference type="GO" id="GO:0000139">
    <property type="term" value="C:Golgi membrane"/>
    <property type="evidence" value="ECO:0007669"/>
    <property type="project" value="UniProtKB-SubCell"/>
</dbReference>
<evidence type="ECO:0000256" key="18">
    <source>
        <dbReference type="ARBA" id="ARBA00023180"/>
    </source>
</evidence>
<dbReference type="InterPro" id="IPR000742">
    <property type="entry name" value="EGF"/>
</dbReference>
<keyword evidence="12" id="KW-0832">Ubl conjugation</keyword>
<evidence type="ECO:0000256" key="5">
    <source>
        <dbReference type="ARBA" id="ARBA00022536"/>
    </source>
</evidence>
<keyword evidence="17 19" id="KW-1015">Disulfide bond</keyword>
<evidence type="ECO:0000256" key="8">
    <source>
        <dbReference type="ARBA" id="ARBA00022692"/>
    </source>
</evidence>
<dbReference type="GO" id="GO:0035214">
    <property type="term" value="P:eye-antennal disc development"/>
    <property type="evidence" value="ECO:0007669"/>
    <property type="project" value="UniProtKB-ARBA"/>
</dbReference>
<dbReference type="PROSITE" id="PS51051">
    <property type="entry name" value="DSL"/>
    <property type="match status" value="1"/>
</dbReference>
<organism evidence="26 27">
    <name type="scientific">Leptosia nina</name>
    <dbReference type="NCBI Taxonomy" id="320188"/>
    <lineage>
        <taxon>Eukaryota</taxon>
        <taxon>Metazoa</taxon>
        <taxon>Ecdysozoa</taxon>
        <taxon>Arthropoda</taxon>
        <taxon>Hexapoda</taxon>
        <taxon>Insecta</taxon>
        <taxon>Pterygota</taxon>
        <taxon>Neoptera</taxon>
        <taxon>Endopterygota</taxon>
        <taxon>Lepidoptera</taxon>
        <taxon>Glossata</taxon>
        <taxon>Ditrysia</taxon>
        <taxon>Papilionoidea</taxon>
        <taxon>Pieridae</taxon>
        <taxon>Pierinae</taxon>
        <taxon>Leptosia</taxon>
    </lineage>
</organism>
<feature type="domain" description="EGF-like" evidence="24">
    <location>
        <begin position="381"/>
        <end position="414"/>
    </location>
</feature>
<dbReference type="GO" id="GO:0046331">
    <property type="term" value="P:lateral inhibition"/>
    <property type="evidence" value="ECO:0007669"/>
    <property type="project" value="UniProtKB-ARBA"/>
</dbReference>
<dbReference type="SMART" id="SM00179">
    <property type="entry name" value="EGF_CA"/>
    <property type="match status" value="10"/>
</dbReference>
<keyword evidence="15" id="KW-0333">Golgi apparatus</keyword>